<dbReference type="SUPFAM" id="SSF46689">
    <property type="entry name" value="Homeodomain-like"/>
    <property type="match status" value="1"/>
</dbReference>
<evidence type="ECO:0000256" key="2">
    <source>
        <dbReference type="ARBA" id="ARBA00023125"/>
    </source>
</evidence>
<dbReference type="Gene3D" id="1.10.357.10">
    <property type="entry name" value="Tetracycline Repressor, domain 2"/>
    <property type="match status" value="1"/>
</dbReference>
<evidence type="ECO:0000313" key="7">
    <source>
        <dbReference type="Proteomes" id="UP001589814"/>
    </source>
</evidence>
<dbReference type="Proteomes" id="UP001589814">
    <property type="component" value="Unassembled WGS sequence"/>
</dbReference>
<name>A0ABV6FZW0_9GAMM</name>
<dbReference type="Pfam" id="PF00440">
    <property type="entry name" value="TetR_N"/>
    <property type="match status" value="1"/>
</dbReference>
<evidence type="ECO:0000259" key="5">
    <source>
        <dbReference type="PROSITE" id="PS50977"/>
    </source>
</evidence>
<keyword evidence="1" id="KW-0805">Transcription regulation</keyword>
<dbReference type="PRINTS" id="PR00455">
    <property type="entry name" value="HTHTETR"/>
</dbReference>
<accession>A0ABV6FZW0</accession>
<proteinExistence type="predicted"/>
<evidence type="ECO:0000256" key="1">
    <source>
        <dbReference type="ARBA" id="ARBA00023015"/>
    </source>
</evidence>
<dbReference type="PANTHER" id="PTHR30055">
    <property type="entry name" value="HTH-TYPE TRANSCRIPTIONAL REGULATOR RUTR"/>
    <property type="match status" value="1"/>
</dbReference>
<evidence type="ECO:0000256" key="4">
    <source>
        <dbReference type="PROSITE-ProRule" id="PRU00335"/>
    </source>
</evidence>
<protein>
    <submittedName>
        <fullName evidence="6">TetR/AcrR family transcriptional regulator</fullName>
    </submittedName>
</protein>
<keyword evidence="2 4" id="KW-0238">DNA-binding</keyword>
<feature type="domain" description="HTH tetR-type" evidence="5">
    <location>
        <begin position="12"/>
        <end position="72"/>
    </location>
</feature>
<evidence type="ECO:0000313" key="6">
    <source>
        <dbReference type="EMBL" id="MFC0266706.1"/>
    </source>
</evidence>
<sequence length="236" mass="24737">MLAKDDYRTDTASARDRILVAAERLVAETGVEGATTRAIADMAGVQAPTIYRLFGDKVALLDAVAEKTLSSYVASKADRDRHPDPVEELRGGWDRQVAFALAHPGIFAIMAAQSETARDSPAYRAGIAILRKKLQAVGTAGRLKIPEDRALHLFHGSATGITATLLRQPPEKRDMALSAAARDAAIAAIVGAAPADGGNGVRDAANALKAALPHIESLSAGESLLLAELLDRIASA</sequence>
<keyword evidence="3" id="KW-0804">Transcription</keyword>
<dbReference type="EMBL" id="JBHLVX010000005">
    <property type="protein sequence ID" value="MFC0266706.1"/>
    <property type="molecule type" value="Genomic_DNA"/>
</dbReference>
<dbReference type="InterPro" id="IPR050109">
    <property type="entry name" value="HTH-type_TetR-like_transc_reg"/>
</dbReference>
<dbReference type="InterPro" id="IPR009057">
    <property type="entry name" value="Homeodomain-like_sf"/>
</dbReference>
<dbReference type="PANTHER" id="PTHR30055:SF234">
    <property type="entry name" value="HTH-TYPE TRANSCRIPTIONAL REGULATOR BETI"/>
    <property type="match status" value="1"/>
</dbReference>
<organism evidence="6 7">
    <name type="scientific">Kushneria aurantia</name>
    <dbReference type="NCBI Taxonomy" id="504092"/>
    <lineage>
        <taxon>Bacteria</taxon>
        <taxon>Pseudomonadati</taxon>
        <taxon>Pseudomonadota</taxon>
        <taxon>Gammaproteobacteria</taxon>
        <taxon>Oceanospirillales</taxon>
        <taxon>Halomonadaceae</taxon>
        <taxon>Kushneria</taxon>
    </lineage>
</organism>
<dbReference type="PROSITE" id="PS50977">
    <property type="entry name" value="HTH_TETR_2"/>
    <property type="match status" value="1"/>
</dbReference>
<dbReference type="InterPro" id="IPR001647">
    <property type="entry name" value="HTH_TetR"/>
</dbReference>
<dbReference type="RefSeq" id="WP_019952144.1">
    <property type="nucleotide sequence ID" value="NZ_JBHLVX010000005.1"/>
</dbReference>
<feature type="DNA-binding region" description="H-T-H motif" evidence="4">
    <location>
        <begin position="35"/>
        <end position="54"/>
    </location>
</feature>
<evidence type="ECO:0000256" key="3">
    <source>
        <dbReference type="ARBA" id="ARBA00023163"/>
    </source>
</evidence>
<gene>
    <name evidence="6" type="ORF">ACFFHW_01625</name>
</gene>
<reference evidence="6 7" key="1">
    <citation type="submission" date="2024-09" db="EMBL/GenBank/DDBJ databases">
        <authorList>
            <person name="Sun Q."/>
            <person name="Mori K."/>
        </authorList>
    </citation>
    <scope>NUCLEOTIDE SEQUENCE [LARGE SCALE GENOMIC DNA]</scope>
    <source>
        <strain evidence="6 7">CCM 7415</strain>
    </source>
</reference>
<keyword evidence="7" id="KW-1185">Reference proteome</keyword>
<comment type="caution">
    <text evidence="6">The sequence shown here is derived from an EMBL/GenBank/DDBJ whole genome shotgun (WGS) entry which is preliminary data.</text>
</comment>